<keyword evidence="2" id="KW-1185">Reference proteome</keyword>
<dbReference type="Proteomes" id="UP000886501">
    <property type="component" value="Unassembled WGS sequence"/>
</dbReference>
<feature type="non-terminal residue" evidence="1">
    <location>
        <position position="1"/>
    </location>
</feature>
<evidence type="ECO:0000313" key="2">
    <source>
        <dbReference type="Proteomes" id="UP000886501"/>
    </source>
</evidence>
<feature type="non-terminal residue" evidence="1">
    <location>
        <position position="78"/>
    </location>
</feature>
<gene>
    <name evidence="1" type="ORF">BDM02DRAFT_3073309</name>
</gene>
<sequence>PRHHSVSLLSSHVHRSSISDPPPVRPTTFWRRANRSGVSDPSYSPSSHLIRRSAFIGAGLDLDKPFADLSAFSVESRI</sequence>
<protein>
    <submittedName>
        <fullName evidence="1">Uncharacterized protein</fullName>
    </submittedName>
</protein>
<proteinExistence type="predicted"/>
<accession>A0ACB6Z5E8</accession>
<reference evidence="1" key="1">
    <citation type="submission" date="2019-10" db="EMBL/GenBank/DDBJ databases">
        <authorList>
            <consortium name="DOE Joint Genome Institute"/>
            <person name="Kuo A."/>
            <person name="Miyauchi S."/>
            <person name="Kiss E."/>
            <person name="Drula E."/>
            <person name="Kohler A."/>
            <person name="Sanchez-Garcia M."/>
            <person name="Andreopoulos B."/>
            <person name="Barry K.W."/>
            <person name="Bonito G."/>
            <person name="Buee M."/>
            <person name="Carver A."/>
            <person name="Chen C."/>
            <person name="Cichocki N."/>
            <person name="Clum A."/>
            <person name="Culley D."/>
            <person name="Crous P.W."/>
            <person name="Fauchery L."/>
            <person name="Girlanda M."/>
            <person name="Hayes R."/>
            <person name="Keri Z."/>
            <person name="Labutti K."/>
            <person name="Lipzen A."/>
            <person name="Lombard V."/>
            <person name="Magnuson J."/>
            <person name="Maillard F."/>
            <person name="Morin E."/>
            <person name="Murat C."/>
            <person name="Nolan M."/>
            <person name="Ohm R."/>
            <person name="Pangilinan J."/>
            <person name="Pereira M."/>
            <person name="Perotto S."/>
            <person name="Peter M."/>
            <person name="Riley R."/>
            <person name="Sitrit Y."/>
            <person name="Stielow B."/>
            <person name="Szollosi G."/>
            <person name="Zifcakova L."/>
            <person name="Stursova M."/>
            <person name="Spatafora J.W."/>
            <person name="Tedersoo L."/>
            <person name="Vaario L.-M."/>
            <person name="Yamada A."/>
            <person name="Yan M."/>
            <person name="Wang P."/>
            <person name="Xu J."/>
            <person name="Bruns T."/>
            <person name="Baldrian P."/>
            <person name="Vilgalys R."/>
            <person name="Henrissat B."/>
            <person name="Grigoriev I.V."/>
            <person name="Hibbett D."/>
            <person name="Nagy L.G."/>
            <person name="Martin F.M."/>
        </authorList>
    </citation>
    <scope>NUCLEOTIDE SEQUENCE</scope>
    <source>
        <strain evidence="1">P2</strain>
    </source>
</reference>
<dbReference type="EMBL" id="MU118134">
    <property type="protein sequence ID" value="KAF9644528.1"/>
    <property type="molecule type" value="Genomic_DNA"/>
</dbReference>
<reference evidence="1" key="2">
    <citation type="journal article" date="2020" name="Nat. Commun.">
        <title>Large-scale genome sequencing of mycorrhizal fungi provides insights into the early evolution of symbiotic traits.</title>
        <authorList>
            <person name="Miyauchi S."/>
            <person name="Kiss E."/>
            <person name="Kuo A."/>
            <person name="Drula E."/>
            <person name="Kohler A."/>
            <person name="Sanchez-Garcia M."/>
            <person name="Morin E."/>
            <person name="Andreopoulos B."/>
            <person name="Barry K.W."/>
            <person name="Bonito G."/>
            <person name="Buee M."/>
            <person name="Carver A."/>
            <person name="Chen C."/>
            <person name="Cichocki N."/>
            <person name="Clum A."/>
            <person name="Culley D."/>
            <person name="Crous P.W."/>
            <person name="Fauchery L."/>
            <person name="Girlanda M."/>
            <person name="Hayes R.D."/>
            <person name="Keri Z."/>
            <person name="LaButti K."/>
            <person name="Lipzen A."/>
            <person name="Lombard V."/>
            <person name="Magnuson J."/>
            <person name="Maillard F."/>
            <person name="Murat C."/>
            <person name="Nolan M."/>
            <person name="Ohm R.A."/>
            <person name="Pangilinan J."/>
            <person name="Pereira M.F."/>
            <person name="Perotto S."/>
            <person name="Peter M."/>
            <person name="Pfister S."/>
            <person name="Riley R."/>
            <person name="Sitrit Y."/>
            <person name="Stielow J.B."/>
            <person name="Szollosi G."/>
            <person name="Zifcakova L."/>
            <person name="Stursova M."/>
            <person name="Spatafora J.W."/>
            <person name="Tedersoo L."/>
            <person name="Vaario L.M."/>
            <person name="Yamada A."/>
            <person name="Yan M."/>
            <person name="Wang P."/>
            <person name="Xu J."/>
            <person name="Bruns T."/>
            <person name="Baldrian P."/>
            <person name="Vilgalys R."/>
            <person name="Dunand C."/>
            <person name="Henrissat B."/>
            <person name="Grigoriev I.V."/>
            <person name="Hibbett D."/>
            <person name="Nagy L.G."/>
            <person name="Martin F.M."/>
        </authorList>
    </citation>
    <scope>NUCLEOTIDE SEQUENCE</scope>
    <source>
        <strain evidence="1">P2</strain>
    </source>
</reference>
<name>A0ACB6Z5E8_THEGA</name>
<evidence type="ECO:0000313" key="1">
    <source>
        <dbReference type="EMBL" id="KAF9644528.1"/>
    </source>
</evidence>
<organism evidence="1 2">
    <name type="scientific">Thelephora ganbajun</name>
    <name type="common">Ganba fungus</name>
    <dbReference type="NCBI Taxonomy" id="370292"/>
    <lineage>
        <taxon>Eukaryota</taxon>
        <taxon>Fungi</taxon>
        <taxon>Dikarya</taxon>
        <taxon>Basidiomycota</taxon>
        <taxon>Agaricomycotina</taxon>
        <taxon>Agaricomycetes</taxon>
        <taxon>Thelephorales</taxon>
        <taxon>Thelephoraceae</taxon>
        <taxon>Thelephora</taxon>
    </lineage>
</organism>
<comment type="caution">
    <text evidence="1">The sequence shown here is derived from an EMBL/GenBank/DDBJ whole genome shotgun (WGS) entry which is preliminary data.</text>
</comment>